<dbReference type="SMART" id="SM00487">
    <property type="entry name" value="DEXDc"/>
    <property type="match status" value="1"/>
</dbReference>
<dbReference type="Pfam" id="PF00271">
    <property type="entry name" value="Helicase_C"/>
    <property type="match status" value="1"/>
</dbReference>
<feature type="domain" description="Helicase ATP-binding" evidence="5">
    <location>
        <begin position="354"/>
        <end position="537"/>
    </location>
</feature>
<dbReference type="InterPro" id="IPR050628">
    <property type="entry name" value="SNF2_RAD54_helicase_TF"/>
</dbReference>
<feature type="compositionally biased region" description="Polar residues" evidence="4">
    <location>
        <begin position="30"/>
        <end position="53"/>
    </location>
</feature>
<accession>A0ABR2XKE0</accession>
<sequence>MSLLETHSLSSSDRPKKRRKYASDAEGDHLTTTGELGSVNDLQSCSMQSTIASDNERNQDFTGDLSISGERREHTSKAVSREASSDKFEQVEISEELCFGAICDVTCQLAMSQGKQISELLRAINREAEPMPLLLHFIDASCVVSSINGLSVGFMNRKIASDFMSCSFVEQLRLEVHVNKSGLDETIAQYEAGTNGVYFMIDINIFGSECLGQTVGEQLSRSRLFLQHPDHVQEGIKYQNPQYLASSGLLLQTDEMSLPGVDISGSADLEDHENCVFENRLWALMDSLHRPSHLDRVVINTDCITTNLMEHQRDVVDFLLARETESTSSDGTLWKEELDGGRKFFRHAITGSKSPNPIDALGGILADDMGLGKTLSMIASIATSLARARDHVATGRTNVTNRNLIPTPATLVVVPSALILDGWVDEIQKHVAPNKIQWHKYHGLNRSLDLSIIHSYDIVLTTYGTVTADSSRRRGLLDQVFWYRIILDEAHVIRNWSTKQFQAIHSLPARNRWCVTGTPIQNSLEDLGALVRFLRLPLLDEPTSFRRYIVSGIKVATEPQETTFDNLKKLLSSICLRRSNKVLQLPGLIYEDCRPEMTRKERKQYNVLVNSCNEAVEQVLYSQTQSKGKTSVLESLLRLRLFCNLGLDCFYSYTDSTESRDELLSLLQQSKDAFCAHCGCDILTSIHEFSTSLAKQATGSCFTRWQKIVCAECLLRHEAEDVESASHHYNQRIRYNEVGCAESFPFPTDDYTDRSYVRWTPSKLLALVGNIQAKLGSEKCLVFSFWRKSLDAVGEILHNNNIRFAQLDGSVSRAQRKRALESFRNNEDVRILLATFGTGSTGFVHPFFYLEYAQHTDVCGNKYSLNNLSLASTIHILEPQWNPSIESQAIGRIFRHGQKNQVRVVRYIMKDSIEEGVESRQFRKIEIAHGSGLSTENSENRDATPAKNKRTYVALKEHLSKYVNSENYREGFVEIA</sequence>
<organism evidence="7 8">
    <name type="scientific">Seiridium cardinale</name>
    <dbReference type="NCBI Taxonomy" id="138064"/>
    <lineage>
        <taxon>Eukaryota</taxon>
        <taxon>Fungi</taxon>
        <taxon>Dikarya</taxon>
        <taxon>Ascomycota</taxon>
        <taxon>Pezizomycotina</taxon>
        <taxon>Sordariomycetes</taxon>
        <taxon>Xylariomycetidae</taxon>
        <taxon>Amphisphaeriales</taxon>
        <taxon>Sporocadaceae</taxon>
        <taxon>Seiridium</taxon>
    </lineage>
</organism>
<name>A0ABR2XKE0_9PEZI</name>
<reference evidence="7 8" key="1">
    <citation type="submission" date="2024-02" db="EMBL/GenBank/DDBJ databases">
        <title>First draft genome assembly of two strains of Seiridium cardinale.</title>
        <authorList>
            <person name="Emiliani G."/>
            <person name="Scali E."/>
        </authorList>
    </citation>
    <scope>NUCLEOTIDE SEQUENCE [LARGE SCALE GENOMIC DNA]</scope>
    <source>
        <strain evidence="7 8">BM-138-000479</strain>
    </source>
</reference>
<evidence type="ECO:0000256" key="3">
    <source>
        <dbReference type="ARBA" id="ARBA00022840"/>
    </source>
</evidence>
<evidence type="ECO:0000256" key="1">
    <source>
        <dbReference type="ARBA" id="ARBA00022741"/>
    </source>
</evidence>
<dbReference type="PANTHER" id="PTHR45626:SF52">
    <property type="entry name" value="SINGLE-STRANDED DNA-DEPENDENT ATPASE (EUROFUNG)"/>
    <property type="match status" value="1"/>
</dbReference>
<keyword evidence="3" id="KW-0067">ATP-binding</keyword>
<evidence type="ECO:0000259" key="5">
    <source>
        <dbReference type="PROSITE" id="PS51192"/>
    </source>
</evidence>
<evidence type="ECO:0000259" key="6">
    <source>
        <dbReference type="PROSITE" id="PS51194"/>
    </source>
</evidence>
<dbReference type="Gene3D" id="3.40.50.10810">
    <property type="entry name" value="Tandem AAA-ATPase domain"/>
    <property type="match status" value="1"/>
</dbReference>
<dbReference type="InterPro" id="IPR001650">
    <property type="entry name" value="Helicase_C-like"/>
</dbReference>
<dbReference type="CDD" id="cd18793">
    <property type="entry name" value="SF2_C_SNF"/>
    <property type="match status" value="1"/>
</dbReference>
<proteinExistence type="predicted"/>
<feature type="domain" description="Helicase C-terminal" evidence="6">
    <location>
        <begin position="763"/>
        <end position="952"/>
    </location>
</feature>
<dbReference type="Pfam" id="PF00176">
    <property type="entry name" value="SNF2-rel_dom"/>
    <property type="match status" value="1"/>
</dbReference>
<dbReference type="InterPro" id="IPR014001">
    <property type="entry name" value="Helicase_ATP-bd"/>
</dbReference>
<keyword evidence="8" id="KW-1185">Reference proteome</keyword>
<comment type="caution">
    <text evidence="7">The sequence shown here is derived from an EMBL/GenBank/DDBJ whole genome shotgun (WGS) entry which is preliminary data.</text>
</comment>
<evidence type="ECO:0000256" key="2">
    <source>
        <dbReference type="ARBA" id="ARBA00022801"/>
    </source>
</evidence>
<protein>
    <submittedName>
        <fullName evidence="7">Uncharacterized protein</fullName>
    </submittedName>
</protein>
<gene>
    <name evidence="7" type="ORF">SCAR479_09149</name>
</gene>
<dbReference type="Proteomes" id="UP001465668">
    <property type="component" value="Unassembled WGS sequence"/>
</dbReference>
<dbReference type="PROSITE" id="PS51194">
    <property type="entry name" value="HELICASE_CTER"/>
    <property type="match status" value="1"/>
</dbReference>
<dbReference type="InterPro" id="IPR038718">
    <property type="entry name" value="SNF2-like_sf"/>
</dbReference>
<dbReference type="PROSITE" id="PS51192">
    <property type="entry name" value="HELICASE_ATP_BIND_1"/>
    <property type="match status" value="1"/>
</dbReference>
<dbReference type="InterPro" id="IPR000330">
    <property type="entry name" value="SNF2_N"/>
</dbReference>
<dbReference type="InterPro" id="IPR027417">
    <property type="entry name" value="P-loop_NTPase"/>
</dbReference>
<evidence type="ECO:0000313" key="8">
    <source>
        <dbReference type="Proteomes" id="UP001465668"/>
    </source>
</evidence>
<feature type="compositionally biased region" description="Basic and acidic residues" evidence="4">
    <location>
        <begin position="69"/>
        <end position="85"/>
    </location>
</feature>
<keyword evidence="2" id="KW-0378">Hydrolase</keyword>
<feature type="compositionally biased region" description="Polar residues" evidence="4">
    <location>
        <begin position="1"/>
        <end position="12"/>
    </location>
</feature>
<keyword evidence="1" id="KW-0547">Nucleotide-binding</keyword>
<dbReference type="Gene3D" id="3.40.50.300">
    <property type="entry name" value="P-loop containing nucleotide triphosphate hydrolases"/>
    <property type="match status" value="1"/>
</dbReference>
<evidence type="ECO:0000313" key="7">
    <source>
        <dbReference type="EMBL" id="KAK9774285.1"/>
    </source>
</evidence>
<dbReference type="CDD" id="cd18008">
    <property type="entry name" value="DEXDc_SHPRH-like"/>
    <property type="match status" value="1"/>
</dbReference>
<dbReference type="SUPFAM" id="SSF52540">
    <property type="entry name" value="P-loop containing nucleoside triphosphate hydrolases"/>
    <property type="match status" value="2"/>
</dbReference>
<dbReference type="InterPro" id="IPR049730">
    <property type="entry name" value="SNF2/RAD54-like_C"/>
</dbReference>
<feature type="region of interest" description="Disordered" evidence="4">
    <location>
        <begin position="1"/>
        <end position="85"/>
    </location>
</feature>
<evidence type="ECO:0000256" key="4">
    <source>
        <dbReference type="SAM" id="MobiDB-lite"/>
    </source>
</evidence>
<dbReference type="PANTHER" id="PTHR45626">
    <property type="entry name" value="TRANSCRIPTION TERMINATION FACTOR 2-RELATED"/>
    <property type="match status" value="1"/>
</dbReference>
<dbReference type="EMBL" id="JARVKM010000043">
    <property type="protein sequence ID" value="KAK9774285.1"/>
    <property type="molecule type" value="Genomic_DNA"/>
</dbReference>
<dbReference type="SMART" id="SM00490">
    <property type="entry name" value="HELICc"/>
    <property type="match status" value="1"/>
</dbReference>